<reference evidence="1 2" key="1">
    <citation type="journal article" date="2016" name="Genome Biol. Evol.">
        <title>Divergent and convergent evolution of fungal pathogenicity.</title>
        <authorList>
            <person name="Shang Y."/>
            <person name="Xiao G."/>
            <person name="Zheng P."/>
            <person name="Cen K."/>
            <person name="Zhan S."/>
            <person name="Wang C."/>
        </authorList>
    </citation>
    <scope>NUCLEOTIDE SEQUENCE [LARGE SCALE GENOMIC DNA]</scope>
    <source>
        <strain evidence="1 2">RCEF 264</strain>
    </source>
</reference>
<protein>
    <recommendedName>
        <fullName evidence="3">Elongator complex protein 6</fullName>
    </recommendedName>
</protein>
<comment type="caution">
    <text evidence="1">The sequence shown here is derived from an EMBL/GenBank/DDBJ whole genome shotgun (WGS) entry which is preliminary data.</text>
</comment>
<dbReference type="EMBL" id="AZHD01000029">
    <property type="protein sequence ID" value="OAA53487.1"/>
    <property type="molecule type" value="Genomic_DNA"/>
</dbReference>
<accession>A0A167LTR1</accession>
<name>A0A167LTR1_9HYPO</name>
<sequence length="284" mass="31300">MDSLVPERMAAHFEAAKSAKLLTVNGTNDAGCGWLVVRLLGDWLRQSAPTPDQAGDTGIVVFSLHHTFEYYASNLASFGIDLKKYEAQGLFRYIGDVYSHILGLGADPAAAAAAAAAAEAPTAEPAQTLEAALELLYDEAAQIRQTYARTVLLLDAPELALPLFDNDAHRPDWWLELMQNAAFHFHHTIVAMTLDAPHADPQAADDQDAVARTHAMQALSAHADMAMMVRSTGDQRNTKYDGTVRVAYRREYEPPRPDVRCREETFVYQLRPDGRSIAILDSYE</sequence>
<evidence type="ECO:0000313" key="2">
    <source>
        <dbReference type="Proteomes" id="UP000076874"/>
    </source>
</evidence>
<dbReference type="Gene3D" id="3.40.50.300">
    <property type="entry name" value="P-loop containing nucleotide triphosphate hydrolases"/>
    <property type="match status" value="1"/>
</dbReference>
<proteinExistence type="predicted"/>
<dbReference type="Proteomes" id="UP000076874">
    <property type="component" value="Unassembled WGS sequence"/>
</dbReference>
<dbReference type="OrthoDB" id="5204954at2759"/>
<organism evidence="1 2">
    <name type="scientific">Niveomyces insectorum RCEF 264</name>
    <dbReference type="NCBI Taxonomy" id="1081102"/>
    <lineage>
        <taxon>Eukaryota</taxon>
        <taxon>Fungi</taxon>
        <taxon>Dikarya</taxon>
        <taxon>Ascomycota</taxon>
        <taxon>Pezizomycotina</taxon>
        <taxon>Sordariomycetes</taxon>
        <taxon>Hypocreomycetidae</taxon>
        <taxon>Hypocreales</taxon>
        <taxon>Cordycipitaceae</taxon>
        <taxon>Niveomyces</taxon>
    </lineage>
</organism>
<gene>
    <name evidence="1" type="ORF">SPI_09415</name>
</gene>
<evidence type="ECO:0000313" key="1">
    <source>
        <dbReference type="EMBL" id="OAA53487.1"/>
    </source>
</evidence>
<keyword evidence="2" id="KW-1185">Reference proteome</keyword>
<dbReference type="InterPro" id="IPR027417">
    <property type="entry name" value="P-loop_NTPase"/>
</dbReference>
<evidence type="ECO:0008006" key="3">
    <source>
        <dbReference type="Google" id="ProtNLM"/>
    </source>
</evidence>
<dbReference type="AlphaFoldDB" id="A0A167LTR1"/>